<feature type="transmembrane region" description="Helical" evidence="1">
    <location>
        <begin position="68"/>
        <end position="89"/>
    </location>
</feature>
<reference evidence="3" key="1">
    <citation type="submission" date="2017-01" db="EMBL/GenBank/DDBJ databases">
        <authorList>
            <person name="Varghese N."/>
            <person name="Submissions S."/>
        </authorList>
    </citation>
    <scope>NUCLEOTIDE SEQUENCE [LARGE SCALE GENOMIC DNA]</scope>
    <source>
        <strain evidence="3">DSM 18714</strain>
    </source>
</reference>
<feature type="transmembrane region" description="Helical" evidence="1">
    <location>
        <begin position="110"/>
        <end position="132"/>
    </location>
</feature>
<evidence type="ECO:0000313" key="2">
    <source>
        <dbReference type="EMBL" id="SIS90879.1"/>
    </source>
</evidence>
<keyword evidence="1" id="KW-0472">Membrane</keyword>
<keyword evidence="1" id="KW-0812">Transmembrane</keyword>
<evidence type="ECO:0000313" key="3">
    <source>
        <dbReference type="Proteomes" id="UP000186098"/>
    </source>
</evidence>
<dbReference type="AlphaFoldDB" id="A0A1N7MYB9"/>
<dbReference type="EMBL" id="FTOM01000011">
    <property type="protein sequence ID" value="SIS90879.1"/>
    <property type="molecule type" value="Genomic_DNA"/>
</dbReference>
<protein>
    <submittedName>
        <fullName evidence="2">Uncharacterized protein</fullName>
    </submittedName>
</protein>
<feature type="transmembrane region" description="Helical" evidence="1">
    <location>
        <begin position="176"/>
        <end position="199"/>
    </location>
</feature>
<dbReference type="STRING" id="407234.SAMN05421795_11140"/>
<proteinExistence type="predicted"/>
<feature type="transmembrane region" description="Helical" evidence="1">
    <location>
        <begin position="205"/>
        <end position="225"/>
    </location>
</feature>
<evidence type="ECO:0000256" key="1">
    <source>
        <dbReference type="SAM" id="Phobius"/>
    </source>
</evidence>
<keyword evidence="1" id="KW-1133">Transmembrane helix</keyword>
<accession>A0A1N7MYB9</accession>
<feature type="transmembrane region" description="Helical" evidence="1">
    <location>
        <begin position="144"/>
        <end position="164"/>
    </location>
</feature>
<dbReference type="Proteomes" id="UP000186098">
    <property type="component" value="Unassembled WGS sequence"/>
</dbReference>
<sequence length="237" mass="26188">MPSTSPSVPSVAILGFNRLLTLPRRQALDGWIRDWLRVAAKSGLESAARNLAFSLMILRMMNQIDEAGLFWVANSFIWGWLLLPVLTLGTLVRQDAGNHGGQLQGRLVGYLWLVGGIIVLWILTIPGWTWFVATAMASPEPARIVALVLLMLGFYMVFALNHILDSFLYGMGRTDLLLYQSLFVSIFYYGAAFGAYLTGVFEPNLQAIALLFGGGIVVDSALTLWQVRRAGYFRLAG</sequence>
<name>A0A1N7MYB9_9RHOB</name>
<keyword evidence="3" id="KW-1185">Reference proteome</keyword>
<gene>
    <name evidence="2" type="ORF">SAMN05421795_11140</name>
</gene>
<organism evidence="2 3">
    <name type="scientific">Phaeovulum vinaykumarii</name>
    <dbReference type="NCBI Taxonomy" id="407234"/>
    <lineage>
        <taxon>Bacteria</taxon>
        <taxon>Pseudomonadati</taxon>
        <taxon>Pseudomonadota</taxon>
        <taxon>Alphaproteobacteria</taxon>
        <taxon>Rhodobacterales</taxon>
        <taxon>Paracoccaceae</taxon>
        <taxon>Phaeovulum</taxon>
    </lineage>
</organism>